<sequence>MCAEINGLMGRSRKVYEFSKVGGNDIYDFVKRILSFLITYNLAMRFIGNDMVRHERKAGLP</sequence>
<evidence type="ECO:0000313" key="2">
    <source>
        <dbReference type="Proteomes" id="UP001162164"/>
    </source>
</evidence>
<reference evidence="1" key="1">
    <citation type="journal article" date="2023" name="Insect Mol. Biol.">
        <title>Genome sequencing provides insights into the evolution of gene families encoding plant cell wall-degrading enzymes in longhorned beetles.</title>
        <authorList>
            <person name="Shin N.R."/>
            <person name="Okamura Y."/>
            <person name="Kirsch R."/>
            <person name="Pauchet Y."/>
        </authorList>
    </citation>
    <scope>NUCLEOTIDE SEQUENCE</scope>
    <source>
        <strain evidence="1">MMC_N1</strain>
    </source>
</reference>
<dbReference type="Proteomes" id="UP001162164">
    <property type="component" value="Unassembled WGS sequence"/>
</dbReference>
<comment type="caution">
    <text evidence="1">The sequence shown here is derived from an EMBL/GenBank/DDBJ whole genome shotgun (WGS) entry which is preliminary data.</text>
</comment>
<name>A0ABQ9JVK0_9CUCU</name>
<evidence type="ECO:0000313" key="1">
    <source>
        <dbReference type="EMBL" id="KAJ8981427.1"/>
    </source>
</evidence>
<gene>
    <name evidence="1" type="ORF">NQ317_015629</name>
</gene>
<accession>A0ABQ9JVK0</accession>
<protein>
    <submittedName>
        <fullName evidence="1">Uncharacterized protein</fullName>
    </submittedName>
</protein>
<dbReference type="EMBL" id="JAPWTJ010000183">
    <property type="protein sequence ID" value="KAJ8981427.1"/>
    <property type="molecule type" value="Genomic_DNA"/>
</dbReference>
<keyword evidence="2" id="KW-1185">Reference proteome</keyword>
<organism evidence="1 2">
    <name type="scientific">Molorchus minor</name>
    <dbReference type="NCBI Taxonomy" id="1323400"/>
    <lineage>
        <taxon>Eukaryota</taxon>
        <taxon>Metazoa</taxon>
        <taxon>Ecdysozoa</taxon>
        <taxon>Arthropoda</taxon>
        <taxon>Hexapoda</taxon>
        <taxon>Insecta</taxon>
        <taxon>Pterygota</taxon>
        <taxon>Neoptera</taxon>
        <taxon>Endopterygota</taxon>
        <taxon>Coleoptera</taxon>
        <taxon>Polyphaga</taxon>
        <taxon>Cucujiformia</taxon>
        <taxon>Chrysomeloidea</taxon>
        <taxon>Cerambycidae</taxon>
        <taxon>Lamiinae</taxon>
        <taxon>Monochamini</taxon>
        <taxon>Molorchus</taxon>
    </lineage>
</organism>
<proteinExistence type="predicted"/>